<dbReference type="Pfam" id="PF02535">
    <property type="entry name" value="Zip"/>
    <property type="match status" value="2"/>
</dbReference>
<evidence type="ECO:0000256" key="7">
    <source>
        <dbReference type="SAM" id="Phobius"/>
    </source>
</evidence>
<feature type="transmembrane region" description="Helical" evidence="7">
    <location>
        <begin position="162"/>
        <end position="185"/>
    </location>
</feature>
<feature type="transmembrane region" description="Helical" evidence="7">
    <location>
        <begin position="6"/>
        <end position="30"/>
    </location>
</feature>
<dbReference type="GO" id="GO:0016020">
    <property type="term" value="C:membrane"/>
    <property type="evidence" value="ECO:0007669"/>
    <property type="project" value="InterPro"/>
</dbReference>
<evidence type="ECO:0000256" key="5">
    <source>
        <dbReference type="ARBA" id="ARBA00023034"/>
    </source>
</evidence>
<feature type="transmembrane region" description="Helical" evidence="7">
    <location>
        <begin position="37"/>
        <end position="57"/>
    </location>
</feature>
<reference evidence="8" key="1">
    <citation type="journal article" date="2020" name="mSystems">
        <title>Genome- and Community-Level Interaction Insights into Carbon Utilization and Element Cycling Functions of Hydrothermarchaeota in Hydrothermal Sediment.</title>
        <authorList>
            <person name="Zhou Z."/>
            <person name="Liu Y."/>
            <person name="Xu W."/>
            <person name="Pan J."/>
            <person name="Luo Z.H."/>
            <person name="Li M."/>
        </authorList>
    </citation>
    <scope>NUCLEOTIDE SEQUENCE [LARGE SCALE GENOMIC DNA]</scope>
    <source>
        <strain evidence="8">HyVt-76</strain>
    </source>
</reference>
<evidence type="ECO:0000256" key="1">
    <source>
        <dbReference type="ARBA" id="ARBA00004127"/>
    </source>
</evidence>
<dbReference type="EMBL" id="DRTD01000596">
    <property type="protein sequence ID" value="HHE55705.1"/>
    <property type="molecule type" value="Genomic_DNA"/>
</dbReference>
<name>A0A7V5LK86_CALAY</name>
<dbReference type="InterPro" id="IPR003689">
    <property type="entry name" value="ZIP"/>
</dbReference>
<dbReference type="AlphaFoldDB" id="A0A7V5LK86"/>
<evidence type="ECO:0000256" key="4">
    <source>
        <dbReference type="ARBA" id="ARBA00022989"/>
    </source>
</evidence>
<keyword evidence="4 7" id="KW-1133">Transmembrane helix</keyword>
<feature type="transmembrane region" description="Helical" evidence="7">
    <location>
        <begin position="191"/>
        <end position="211"/>
    </location>
</feature>
<feature type="transmembrane region" description="Helical" evidence="7">
    <location>
        <begin position="131"/>
        <end position="153"/>
    </location>
</feature>
<dbReference type="Proteomes" id="UP000886111">
    <property type="component" value="Unassembled WGS sequence"/>
</dbReference>
<evidence type="ECO:0000256" key="3">
    <source>
        <dbReference type="ARBA" id="ARBA00022692"/>
    </source>
</evidence>
<feature type="transmembrane region" description="Helical" evidence="7">
    <location>
        <begin position="223"/>
        <end position="242"/>
    </location>
</feature>
<dbReference type="PANTHER" id="PTHR16133:SF0">
    <property type="entry name" value="ZINC_IRON REGULATED TRANSPORTER-RELATED PROTEIN 102B, ISOFORM E"/>
    <property type="match status" value="1"/>
</dbReference>
<keyword evidence="3 7" id="KW-0812">Transmembrane</keyword>
<gene>
    <name evidence="8" type="ORF">ENL21_07975</name>
</gene>
<dbReference type="PANTHER" id="PTHR16133">
    <property type="entry name" value="SOLUTE CARRIER FAMILY 39 ZINC TRANSPORTER , MEMBER 9-RELATED"/>
    <property type="match status" value="1"/>
</dbReference>
<comment type="subcellular location">
    <subcellularLocation>
        <location evidence="1">Endomembrane system</location>
        <topology evidence="1">Multi-pass membrane protein</topology>
    </subcellularLocation>
    <subcellularLocation>
        <location evidence="2">Golgi apparatus membrane</location>
    </subcellularLocation>
</comment>
<protein>
    <submittedName>
        <fullName evidence="8">Transporter, Zip family protein</fullName>
    </submittedName>
</protein>
<evidence type="ECO:0000256" key="6">
    <source>
        <dbReference type="ARBA" id="ARBA00023136"/>
    </source>
</evidence>
<dbReference type="InterPro" id="IPR045891">
    <property type="entry name" value="ZIP9"/>
</dbReference>
<sequence length="243" mass="26885">MSNHQIFELIIYSGSIVLTAWIGGVIPLFFKENLRMLHWFISLGAGVLLGASFLHMIPEAAEMIGAQLGVYVLAGFLMLFISEKFIMTHPCPSEHCEYHHVGLSAFFGLSLHSLVTGIALGTSVMVPELGLIVFLAIILHKLPASLSLTSLFLKEGYPNKKLFFYLTTFSLMVPIGALITFLFLQHTSIKTIGALTAFSAGTFLHVASDDLLPEVHQHSHDRYSRLIAFFIGLCSIWIVTFLE</sequence>
<keyword evidence="5" id="KW-0333">Golgi apparatus</keyword>
<evidence type="ECO:0000256" key="2">
    <source>
        <dbReference type="ARBA" id="ARBA00004394"/>
    </source>
</evidence>
<accession>A0A7V5LK86</accession>
<feature type="transmembrane region" description="Helical" evidence="7">
    <location>
        <begin position="101"/>
        <end position="125"/>
    </location>
</feature>
<evidence type="ECO:0000313" key="8">
    <source>
        <dbReference type="EMBL" id="HHE55705.1"/>
    </source>
</evidence>
<organism evidence="8">
    <name type="scientific">Caldithrix abyssi</name>
    <dbReference type="NCBI Taxonomy" id="187145"/>
    <lineage>
        <taxon>Bacteria</taxon>
        <taxon>Pseudomonadati</taxon>
        <taxon>Calditrichota</taxon>
        <taxon>Calditrichia</taxon>
        <taxon>Calditrichales</taxon>
        <taxon>Calditrichaceae</taxon>
        <taxon>Caldithrix</taxon>
    </lineage>
</organism>
<dbReference type="GO" id="GO:0012505">
    <property type="term" value="C:endomembrane system"/>
    <property type="evidence" value="ECO:0007669"/>
    <property type="project" value="UniProtKB-SubCell"/>
</dbReference>
<comment type="caution">
    <text evidence="8">The sequence shown here is derived from an EMBL/GenBank/DDBJ whole genome shotgun (WGS) entry which is preliminary data.</text>
</comment>
<proteinExistence type="predicted"/>
<feature type="transmembrane region" description="Helical" evidence="7">
    <location>
        <begin position="63"/>
        <end position="81"/>
    </location>
</feature>
<dbReference type="GO" id="GO:0046873">
    <property type="term" value="F:metal ion transmembrane transporter activity"/>
    <property type="evidence" value="ECO:0007669"/>
    <property type="project" value="InterPro"/>
</dbReference>
<keyword evidence="6 7" id="KW-0472">Membrane</keyword>
<dbReference type="GO" id="GO:0006829">
    <property type="term" value="P:zinc ion transport"/>
    <property type="evidence" value="ECO:0007669"/>
    <property type="project" value="InterPro"/>
</dbReference>